<evidence type="ECO:0000313" key="1">
    <source>
        <dbReference type="EMBL" id="NIJ24213.1"/>
    </source>
</evidence>
<dbReference type="Proteomes" id="UP000788153">
    <property type="component" value="Unassembled WGS sequence"/>
</dbReference>
<gene>
    <name evidence="1" type="ORF">FHT01_001755</name>
</gene>
<comment type="caution">
    <text evidence="1">The sequence shown here is derived from an EMBL/GenBank/DDBJ whole genome shotgun (WGS) entry which is preliminary data.</text>
</comment>
<dbReference type="InterPro" id="IPR007263">
    <property type="entry name" value="DCC1-like"/>
</dbReference>
<dbReference type="RefSeq" id="WP_337250262.1">
    <property type="nucleotide sequence ID" value="NZ_VDYR01000001.1"/>
</dbReference>
<dbReference type="EMBL" id="JAASQP010000001">
    <property type="protein sequence ID" value="NIJ24213.1"/>
    <property type="molecule type" value="Genomic_DNA"/>
</dbReference>
<keyword evidence="2" id="KW-1185">Reference proteome</keyword>
<protein>
    <submittedName>
        <fullName evidence="1">DCC family thiol-disulfide oxidoreductase YuxK</fullName>
    </submittedName>
</protein>
<sequence length="43" mass="4750">MSVMDTLKVWHDGACPLCRTEIAAMRRLDARGAIRFVDAATAE</sequence>
<accession>A0ABX0U611</accession>
<reference evidence="1 2" key="1">
    <citation type="submission" date="2020-03" db="EMBL/GenBank/DDBJ databases">
        <title>Genomic Encyclopedia of Type Strains, Phase IV (KMG-IV): sequencing the most valuable type-strain genomes for metagenomic binning, comparative biology and taxonomic classification.</title>
        <authorList>
            <person name="Goeker M."/>
        </authorList>
    </citation>
    <scope>NUCLEOTIDE SEQUENCE [LARGE SCALE GENOMIC DNA]</scope>
    <source>
        <strain evidence="1 2">DSM 22753</strain>
    </source>
</reference>
<name>A0ABX0U611_9SPHN</name>
<proteinExistence type="predicted"/>
<organism evidence="1 2">
    <name type="scientific">Sphingomonas japonica</name>
    <dbReference type="NCBI Taxonomy" id="511662"/>
    <lineage>
        <taxon>Bacteria</taxon>
        <taxon>Pseudomonadati</taxon>
        <taxon>Pseudomonadota</taxon>
        <taxon>Alphaproteobacteria</taxon>
        <taxon>Sphingomonadales</taxon>
        <taxon>Sphingomonadaceae</taxon>
        <taxon>Sphingomonas</taxon>
    </lineage>
</organism>
<evidence type="ECO:0000313" key="2">
    <source>
        <dbReference type="Proteomes" id="UP000788153"/>
    </source>
</evidence>
<dbReference type="Pfam" id="PF04134">
    <property type="entry name" value="DCC1-like"/>
    <property type="match status" value="1"/>
</dbReference>